<reference evidence="3" key="1">
    <citation type="submission" date="2020-06" db="EMBL/GenBank/DDBJ databases">
        <authorList>
            <consortium name="Plant Systems Biology data submission"/>
        </authorList>
    </citation>
    <scope>NUCLEOTIDE SEQUENCE</scope>
    <source>
        <strain evidence="3">D6</strain>
    </source>
</reference>
<dbReference type="Proteomes" id="UP001153069">
    <property type="component" value="Unassembled WGS sequence"/>
</dbReference>
<feature type="compositionally biased region" description="Pro residues" evidence="1">
    <location>
        <begin position="734"/>
        <end position="757"/>
    </location>
</feature>
<proteinExistence type="predicted"/>
<evidence type="ECO:0000256" key="1">
    <source>
        <dbReference type="SAM" id="MobiDB-lite"/>
    </source>
</evidence>
<feature type="region of interest" description="Disordered" evidence="1">
    <location>
        <begin position="726"/>
        <end position="794"/>
    </location>
</feature>
<feature type="compositionally biased region" description="Polar residues" evidence="1">
    <location>
        <begin position="485"/>
        <end position="508"/>
    </location>
</feature>
<evidence type="ECO:0000313" key="4">
    <source>
        <dbReference type="Proteomes" id="UP001153069"/>
    </source>
</evidence>
<feature type="signal peptide" evidence="2">
    <location>
        <begin position="1"/>
        <end position="23"/>
    </location>
</feature>
<feature type="chain" id="PRO_5040130792" description="LNR domain-containing protein" evidence="2">
    <location>
        <begin position="24"/>
        <end position="890"/>
    </location>
</feature>
<organism evidence="3 4">
    <name type="scientific">Seminavis robusta</name>
    <dbReference type="NCBI Taxonomy" id="568900"/>
    <lineage>
        <taxon>Eukaryota</taxon>
        <taxon>Sar</taxon>
        <taxon>Stramenopiles</taxon>
        <taxon>Ochrophyta</taxon>
        <taxon>Bacillariophyta</taxon>
        <taxon>Bacillariophyceae</taxon>
        <taxon>Bacillariophycidae</taxon>
        <taxon>Naviculales</taxon>
        <taxon>Naviculaceae</taxon>
        <taxon>Seminavis</taxon>
    </lineage>
</organism>
<evidence type="ECO:0008006" key="5">
    <source>
        <dbReference type="Google" id="ProtNLM"/>
    </source>
</evidence>
<accession>A0A9N8HNL9</accession>
<evidence type="ECO:0000256" key="2">
    <source>
        <dbReference type="SAM" id="SignalP"/>
    </source>
</evidence>
<dbReference type="EMBL" id="CAICTM010001226">
    <property type="protein sequence ID" value="CAB9521753.1"/>
    <property type="molecule type" value="Genomic_DNA"/>
</dbReference>
<protein>
    <recommendedName>
        <fullName evidence="5">LNR domain-containing protein</fullName>
    </recommendedName>
</protein>
<name>A0A9N8HNL9_9STRA</name>
<keyword evidence="2" id="KW-0732">Signal</keyword>
<dbReference type="OrthoDB" id="191722at2759"/>
<comment type="caution">
    <text evidence="3">The sequence shown here is derived from an EMBL/GenBank/DDBJ whole genome shotgun (WGS) entry which is preliminary data.</text>
</comment>
<dbReference type="AlphaFoldDB" id="A0A9N8HNL9"/>
<gene>
    <name evidence="3" type="ORF">SEMRO_1228_G254420.1</name>
</gene>
<evidence type="ECO:0000313" key="3">
    <source>
        <dbReference type="EMBL" id="CAB9521753.1"/>
    </source>
</evidence>
<feature type="region of interest" description="Disordered" evidence="1">
    <location>
        <begin position="485"/>
        <end position="510"/>
    </location>
</feature>
<sequence length="890" mass="96951">MKIGMMSLLSTCISLSLVALAASTESPSKTAFVKRMLQADDLSRRVESASRSLVEEEEDWDLHPGFRRRHVGLVHPDHAHDHSGRQTQSDFTKEQNCDQALLSCLPEEKCASCFRYLYGENVDWGTVTPDTSCDDVLGFLAKKSHCSDMHSDNGAREAFCKAFNACAVWEEDDKDEEDGDDDDEEDLIDCDSLIDCNWPGIRKNWLMDGICHDQMGGCYNTAICGWDGGDCCEDTCTSGTYAECGHDGYFCRDTNSTKCDPKFSLACTNTNMTDENNPDPALTQCGDDEVKYKLTMYDTFGDGWDATTLNITAAAHTDSVKFSGALNSGSKGIRYICLPKESTCLHVDVAGGEWGNEASWEVRPMANGAPALAAGGAPMNCDFSVGGKACKDNTCDGKPNVKPNNDPEYKEFKEMYTCIEKQCTIQVGICEKDETCNLCLAEEKADFCYGSDAFLAVVDCTMCHCTARKDSDFCQTKLNPGILPSATTIENNNNDGRQPDGSTRTCSPGETMKGSDAVLTFAECTDMDQITLLVRDYDMNKFGLLDQFEACAHGYKSAANHGGHTALGCMGILERATHMAEEQSEEEYADAISALATLLYHQADSFCECASKASADCPLCSSFIHLKSLLYESMDGCKSLDEIDCDAWAEFYTPCKESLEDKFDGTIDFSKSEVCQFVQDGCGKSGAFPVLRRIDCEAEISSAAWGFYQDYAKNCLEATAAPAAVPADKDTPAPVAPLTPRPTAPTGPKPEPTPRPTMKPYVPTDSSSANKKPYVVPSDSSSSTSTANKKPYYPSDYVPAEDSDSSGKKSHFFRNFFIVLVLGGAGFVYYKKRTEAFSFVRYRNSRNYAGGESEMYSAPYSGLTMDSASGAFQPPSLPPTPSAIDGGGMY</sequence>
<keyword evidence="4" id="KW-1185">Reference proteome</keyword>